<organism evidence="1 2">
    <name type="scientific">Aulographum hederae CBS 113979</name>
    <dbReference type="NCBI Taxonomy" id="1176131"/>
    <lineage>
        <taxon>Eukaryota</taxon>
        <taxon>Fungi</taxon>
        <taxon>Dikarya</taxon>
        <taxon>Ascomycota</taxon>
        <taxon>Pezizomycotina</taxon>
        <taxon>Dothideomycetes</taxon>
        <taxon>Pleosporomycetidae</taxon>
        <taxon>Aulographales</taxon>
        <taxon>Aulographaceae</taxon>
    </lineage>
</organism>
<evidence type="ECO:0000313" key="2">
    <source>
        <dbReference type="Proteomes" id="UP000800041"/>
    </source>
</evidence>
<reference evidence="1" key="1">
    <citation type="journal article" date="2020" name="Stud. Mycol.">
        <title>101 Dothideomycetes genomes: a test case for predicting lifestyles and emergence of pathogens.</title>
        <authorList>
            <person name="Haridas S."/>
            <person name="Albert R."/>
            <person name="Binder M."/>
            <person name="Bloem J."/>
            <person name="Labutti K."/>
            <person name="Salamov A."/>
            <person name="Andreopoulos B."/>
            <person name="Baker S."/>
            <person name="Barry K."/>
            <person name="Bills G."/>
            <person name="Bluhm B."/>
            <person name="Cannon C."/>
            <person name="Castanera R."/>
            <person name="Culley D."/>
            <person name="Daum C."/>
            <person name="Ezra D."/>
            <person name="Gonzalez J."/>
            <person name="Henrissat B."/>
            <person name="Kuo A."/>
            <person name="Liang C."/>
            <person name="Lipzen A."/>
            <person name="Lutzoni F."/>
            <person name="Magnuson J."/>
            <person name="Mondo S."/>
            <person name="Nolan M."/>
            <person name="Ohm R."/>
            <person name="Pangilinan J."/>
            <person name="Park H.-J."/>
            <person name="Ramirez L."/>
            <person name="Alfaro M."/>
            <person name="Sun H."/>
            <person name="Tritt A."/>
            <person name="Yoshinaga Y."/>
            <person name="Zwiers L.-H."/>
            <person name="Turgeon B."/>
            <person name="Goodwin S."/>
            <person name="Spatafora J."/>
            <person name="Crous P."/>
            <person name="Grigoriev I."/>
        </authorList>
    </citation>
    <scope>NUCLEOTIDE SEQUENCE</scope>
    <source>
        <strain evidence="1">CBS 113979</strain>
    </source>
</reference>
<name>A0A6G1HCT0_9PEZI</name>
<sequence>MGHGIMYANIHHPLALLSSGSILPPPPQSEATHPLKHTEFSSLYITGVGNILFHFVYDQKDIWEARNTAHWEKKFSLSLFATLHVGETGRLLCASHTLAPQSPRELILQPHLTFETSLAGSPVGLGKWPQARQTLCRCTIVSFVLVLGGQHHKDNPAVGKVLGWGCNLVSRETFSQAHFAAGETVQSFLESLFIIFEQYRFPS</sequence>
<keyword evidence="2" id="KW-1185">Reference proteome</keyword>
<protein>
    <submittedName>
        <fullName evidence="1">Uncharacterized protein</fullName>
    </submittedName>
</protein>
<accession>A0A6G1HCT0</accession>
<proteinExistence type="predicted"/>
<dbReference type="EMBL" id="ML977140">
    <property type="protein sequence ID" value="KAF1991043.1"/>
    <property type="molecule type" value="Genomic_DNA"/>
</dbReference>
<gene>
    <name evidence="1" type="ORF">K402DRAFT_169855</name>
</gene>
<evidence type="ECO:0000313" key="1">
    <source>
        <dbReference type="EMBL" id="KAF1991043.1"/>
    </source>
</evidence>
<dbReference type="AlphaFoldDB" id="A0A6G1HCT0"/>
<dbReference type="Proteomes" id="UP000800041">
    <property type="component" value="Unassembled WGS sequence"/>
</dbReference>